<evidence type="ECO:0000313" key="9">
    <source>
        <dbReference type="Proteomes" id="UP000178187"/>
    </source>
</evidence>
<feature type="transmembrane region" description="Helical" evidence="7">
    <location>
        <begin position="97"/>
        <end position="117"/>
    </location>
</feature>
<gene>
    <name evidence="8" type="ORF">A3G33_10770</name>
</gene>
<dbReference type="Proteomes" id="UP000178187">
    <property type="component" value="Unassembled WGS sequence"/>
</dbReference>
<dbReference type="PANTHER" id="PTHR30250">
    <property type="entry name" value="PST FAMILY PREDICTED COLANIC ACID TRANSPORTER"/>
    <property type="match status" value="1"/>
</dbReference>
<feature type="transmembrane region" description="Helical" evidence="7">
    <location>
        <begin position="364"/>
        <end position="383"/>
    </location>
</feature>
<comment type="similarity">
    <text evidence="2">Belongs to the polysaccharide synthase family.</text>
</comment>
<evidence type="ECO:0000256" key="7">
    <source>
        <dbReference type="SAM" id="Phobius"/>
    </source>
</evidence>
<dbReference type="InterPro" id="IPR050833">
    <property type="entry name" value="Poly_Biosynth_Transport"/>
</dbReference>
<sequence length="479" mass="53940">MINKITQKVISVGTFAVLARILDPSTFGLFAMAFILIDGFQIFKSFGFDSALIQRKENIEEASHTAYFIVQGTGVLMFLLCYLAAPVAAGFLHNQEVTSIIRALGFIFVFSSFARIPSTLLTKQMRFNVLAMIDLIGAVVNSAVAITLALISPTVWALVWAYLLKQLTVAILTRKFSGYRLKWKFDTKVARELFRFGKFMMGLSILYYFNDNINNIVIAKILGATALGYYALSANIGNFINTHFTYLLEGVMFPAYSSIQQDREEVKRVYLKTVKLVSIVAFPFCILLIFLAKEFTLTLYGAKWLPIVPLIRFFGVIQMVVPVYVCSGSLFMGCGRPDYLQRIALYQLLLQIPALILFTKYLGVIGAVVAVFVTFWSFLPLNINWVRGLVKFQIKEFLQQFLPSIYCAGAMTLVMLAIKLLACYSTFSFLNTNYLVSLFVLAFSGAVAYVVAFFYVDRALALETKQLILNFNFMKKGDR</sequence>
<evidence type="ECO:0000256" key="4">
    <source>
        <dbReference type="ARBA" id="ARBA00022692"/>
    </source>
</evidence>
<feature type="transmembrane region" description="Helical" evidence="7">
    <location>
        <begin position="27"/>
        <end position="46"/>
    </location>
</feature>
<evidence type="ECO:0000313" key="8">
    <source>
        <dbReference type="EMBL" id="OGW95451.1"/>
    </source>
</evidence>
<dbReference type="Pfam" id="PF13440">
    <property type="entry name" value="Polysacc_synt_3"/>
    <property type="match status" value="1"/>
</dbReference>
<feature type="transmembrane region" description="Helical" evidence="7">
    <location>
        <begin position="404"/>
        <end position="422"/>
    </location>
</feature>
<dbReference type="CDD" id="cd13127">
    <property type="entry name" value="MATE_tuaB_like"/>
    <property type="match status" value="1"/>
</dbReference>
<evidence type="ECO:0000256" key="1">
    <source>
        <dbReference type="ARBA" id="ARBA00004651"/>
    </source>
</evidence>
<proteinExistence type="inferred from homology"/>
<feature type="transmembrane region" description="Helical" evidence="7">
    <location>
        <begin position="304"/>
        <end position="327"/>
    </location>
</feature>
<keyword evidence="6 7" id="KW-0472">Membrane</keyword>
<dbReference type="EMBL" id="MHFR01000063">
    <property type="protein sequence ID" value="OGW95451.1"/>
    <property type="molecule type" value="Genomic_DNA"/>
</dbReference>
<keyword evidence="3" id="KW-1003">Cell membrane</keyword>
<feature type="transmembrane region" description="Helical" evidence="7">
    <location>
        <begin position="193"/>
        <end position="209"/>
    </location>
</feature>
<evidence type="ECO:0000256" key="3">
    <source>
        <dbReference type="ARBA" id="ARBA00022475"/>
    </source>
</evidence>
<name>A0A1G1KR92_9BACT</name>
<feature type="transmembrane region" description="Helical" evidence="7">
    <location>
        <begin position="434"/>
        <end position="456"/>
    </location>
</feature>
<dbReference type="GO" id="GO:0005886">
    <property type="term" value="C:plasma membrane"/>
    <property type="evidence" value="ECO:0007669"/>
    <property type="project" value="UniProtKB-SubCell"/>
</dbReference>
<evidence type="ECO:0000256" key="2">
    <source>
        <dbReference type="ARBA" id="ARBA00007430"/>
    </source>
</evidence>
<protein>
    <submittedName>
        <fullName evidence="8">Uncharacterized protein</fullName>
    </submittedName>
</protein>
<comment type="caution">
    <text evidence="8">The sequence shown here is derived from an EMBL/GenBank/DDBJ whole genome shotgun (WGS) entry which is preliminary data.</text>
</comment>
<comment type="subcellular location">
    <subcellularLocation>
        <location evidence="1">Cell membrane</location>
        <topology evidence="1">Multi-pass membrane protein</topology>
    </subcellularLocation>
</comment>
<reference evidence="8 9" key="1">
    <citation type="journal article" date="2016" name="Nat. Commun.">
        <title>Thousands of microbial genomes shed light on interconnected biogeochemical processes in an aquifer system.</title>
        <authorList>
            <person name="Anantharaman K."/>
            <person name="Brown C.T."/>
            <person name="Hug L.A."/>
            <person name="Sharon I."/>
            <person name="Castelle C.J."/>
            <person name="Probst A.J."/>
            <person name="Thomas B.C."/>
            <person name="Singh A."/>
            <person name="Wilkins M.J."/>
            <person name="Karaoz U."/>
            <person name="Brodie E.L."/>
            <person name="Williams K.H."/>
            <person name="Hubbard S.S."/>
            <person name="Banfield J.F."/>
        </authorList>
    </citation>
    <scope>NUCLEOTIDE SEQUENCE [LARGE SCALE GENOMIC DNA]</scope>
</reference>
<dbReference type="AlphaFoldDB" id="A0A1G1KR92"/>
<feature type="transmembrane region" description="Helical" evidence="7">
    <location>
        <begin position="155"/>
        <end position="172"/>
    </location>
</feature>
<dbReference type="PANTHER" id="PTHR30250:SF10">
    <property type="entry name" value="LIPOPOLYSACCHARIDE BIOSYNTHESIS PROTEIN WZXC"/>
    <property type="match status" value="1"/>
</dbReference>
<accession>A0A1G1KR92</accession>
<evidence type="ECO:0000256" key="6">
    <source>
        <dbReference type="ARBA" id="ARBA00023136"/>
    </source>
</evidence>
<organism evidence="8 9">
    <name type="scientific">Candidatus Danuiimicrobium aquiferis</name>
    <dbReference type="NCBI Taxonomy" id="1801832"/>
    <lineage>
        <taxon>Bacteria</taxon>
        <taxon>Pseudomonadati</taxon>
        <taxon>Candidatus Omnitrophota</taxon>
        <taxon>Candidatus Danuiimicrobium</taxon>
    </lineage>
</organism>
<feature type="transmembrane region" description="Helical" evidence="7">
    <location>
        <begin position="66"/>
        <end position="85"/>
    </location>
</feature>
<keyword evidence="5 7" id="KW-1133">Transmembrane helix</keyword>
<feature type="transmembrane region" description="Helical" evidence="7">
    <location>
        <begin position="129"/>
        <end position="149"/>
    </location>
</feature>
<feature type="transmembrane region" description="Helical" evidence="7">
    <location>
        <begin position="269"/>
        <end position="292"/>
    </location>
</feature>
<evidence type="ECO:0000256" key="5">
    <source>
        <dbReference type="ARBA" id="ARBA00022989"/>
    </source>
</evidence>
<keyword evidence="4 7" id="KW-0812">Transmembrane</keyword>